<keyword evidence="2" id="KW-1185">Reference proteome</keyword>
<organism evidence="1 2">
    <name type="scientific">Arachis hypogaea</name>
    <name type="common">Peanut</name>
    <dbReference type="NCBI Taxonomy" id="3818"/>
    <lineage>
        <taxon>Eukaryota</taxon>
        <taxon>Viridiplantae</taxon>
        <taxon>Streptophyta</taxon>
        <taxon>Embryophyta</taxon>
        <taxon>Tracheophyta</taxon>
        <taxon>Spermatophyta</taxon>
        <taxon>Magnoliopsida</taxon>
        <taxon>eudicotyledons</taxon>
        <taxon>Gunneridae</taxon>
        <taxon>Pentapetalae</taxon>
        <taxon>rosids</taxon>
        <taxon>fabids</taxon>
        <taxon>Fabales</taxon>
        <taxon>Fabaceae</taxon>
        <taxon>Papilionoideae</taxon>
        <taxon>50 kb inversion clade</taxon>
        <taxon>dalbergioids sensu lato</taxon>
        <taxon>Dalbergieae</taxon>
        <taxon>Pterocarpus clade</taxon>
        <taxon>Arachis</taxon>
    </lineage>
</organism>
<comment type="caution">
    <text evidence="1">The sequence shown here is derived from an EMBL/GenBank/DDBJ whole genome shotgun (WGS) entry which is preliminary data.</text>
</comment>
<evidence type="ECO:0000313" key="1">
    <source>
        <dbReference type="EMBL" id="RYR61499.1"/>
    </source>
</evidence>
<protein>
    <submittedName>
        <fullName evidence="1">Uncharacterized protein</fullName>
    </submittedName>
</protein>
<dbReference type="AlphaFoldDB" id="A0A445DE94"/>
<evidence type="ECO:0000313" key="2">
    <source>
        <dbReference type="Proteomes" id="UP000289738"/>
    </source>
</evidence>
<dbReference type="Proteomes" id="UP000289738">
    <property type="component" value="Chromosome A04"/>
</dbReference>
<proteinExistence type="predicted"/>
<gene>
    <name evidence="1" type="ORF">Ahy_A04g018674</name>
</gene>
<name>A0A445DE94_ARAHY</name>
<accession>A0A445DE94</accession>
<sequence>MTQDVHQGHDNLTIWLRPDHKKELDVRFSTNEGFKRRCLINRANRASSRSSKYISGSVTFMKMKSRLSKSLDREATLPKTFNYTHTLKANKESFADECLQLIM</sequence>
<reference evidence="1 2" key="1">
    <citation type="submission" date="2019-01" db="EMBL/GenBank/DDBJ databases">
        <title>Sequencing of cultivated peanut Arachis hypogaea provides insights into genome evolution and oil improvement.</title>
        <authorList>
            <person name="Chen X."/>
        </authorList>
    </citation>
    <scope>NUCLEOTIDE SEQUENCE [LARGE SCALE GENOMIC DNA]</scope>
    <source>
        <strain evidence="2">cv. Fuhuasheng</strain>
        <tissue evidence="1">Leaves</tissue>
    </source>
</reference>
<dbReference type="EMBL" id="SDMP01000004">
    <property type="protein sequence ID" value="RYR61499.1"/>
    <property type="molecule type" value="Genomic_DNA"/>
</dbReference>